<comment type="caution">
    <text evidence="2">The sequence shown here is derived from an EMBL/GenBank/DDBJ whole genome shotgun (WGS) entry which is preliminary data.</text>
</comment>
<sequence length="189" mass="21399">MSSFFTRIFWSNEPFAKLPNSFFMPTTEGAIQWSCVPFRELSVHTLYDAMQLRSQVFVVEQKCIWVEVDGYDKGCWHVIGTAPDGTIAAYARLVAPLLKGPDQKRPIISRVVVPPEARGTGRGRVLMLKAMDECHKLWPTYGIEIGAQQRLEEFYASLGFKAVSEPYDEDGILHVDMHHDYVKSTVTAL</sequence>
<dbReference type="InterPro" id="IPR000182">
    <property type="entry name" value="GNAT_dom"/>
</dbReference>
<reference evidence="2 3" key="1">
    <citation type="submission" date="2018-08" db="EMBL/GenBank/DDBJ databases">
        <title>Aphanomyces genome sequencing and annotation.</title>
        <authorList>
            <person name="Minardi D."/>
            <person name="Oidtmann B."/>
            <person name="Van Der Giezen M."/>
            <person name="Studholme D.J."/>
        </authorList>
    </citation>
    <scope>NUCLEOTIDE SEQUENCE [LARGE SCALE GENOMIC DNA]</scope>
    <source>
        <strain evidence="2 3">D2</strain>
    </source>
</reference>
<name>A0A397DEN3_APHAT</name>
<dbReference type="PROSITE" id="PS51186">
    <property type="entry name" value="GNAT"/>
    <property type="match status" value="1"/>
</dbReference>
<dbReference type="Proteomes" id="UP000266643">
    <property type="component" value="Unassembled WGS sequence"/>
</dbReference>
<evidence type="ECO:0000313" key="3">
    <source>
        <dbReference type="Proteomes" id="UP000266643"/>
    </source>
</evidence>
<protein>
    <recommendedName>
        <fullName evidence="1">N-acetyltransferase domain-containing protein</fullName>
    </recommendedName>
</protein>
<dbReference type="EMBL" id="QUTD01005689">
    <property type="protein sequence ID" value="RHY60146.1"/>
    <property type="molecule type" value="Genomic_DNA"/>
</dbReference>
<gene>
    <name evidence="2" type="ORF">DYB30_012773</name>
</gene>
<feature type="domain" description="N-acetyltransferase" evidence="1">
    <location>
        <begin position="36"/>
        <end position="182"/>
    </location>
</feature>
<dbReference type="GO" id="GO:0016747">
    <property type="term" value="F:acyltransferase activity, transferring groups other than amino-acyl groups"/>
    <property type="evidence" value="ECO:0007669"/>
    <property type="project" value="InterPro"/>
</dbReference>
<accession>A0A397DEN3</accession>
<proteinExistence type="predicted"/>
<dbReference type="Pfam" id="PF13673">
    <property type="entry name" value="Acetyltransf_10"/>
    <property type="match status" value="1"/>
</dbReference>
<dbReference type="AlphaFoldDB" id="A0A397DEN3"/>
<dbReference type="VEuPathDB" id="FungiDB:H257_09565"/>
<dbReference type="SUPFAM" id="SSF55729">
    <property type="entry name" value="Acyl-CoA N-acyltransferases (Nat)"/>
    <property type="match status" value="1"/>
</dbReference>
<dbReference type="Gene3D" id="3.40.630.30">
    <property type="match status" value="1"/>
</dbReference>
<dbReference type="InterPro" id="IPR016181">
    <property type="entry name" value="Acyl_CoA_acyltransferase"/>
</dbReference>
<evidence type="ECO:0000313" key="2">
    <source>
        <dbReference type="EMBL" id="RHY60146.1"/>
    </source>
</evidence>
<evidence type="ECO:0000259" key="1">
    <source>
        <dbReference type="PROSITE" id="PS51186"/>
    </source>
</evidence>
<organism evidence="2 3">
    <name type="scientific">Aphanomyces astaci</name>
    <name type="common">Crayfish plague agent</name>
    <dbReference type="NCBI Taxonomy" id="112090"/>
    <lineage>
        <taxon>Eukaryota</taxon>
        <taxon>Sar</taxon>
        <taxon>Stramenopiles</taxon>
        <taxon>Oomycota</taxon>
        <taxon>Saprolegniomycetes</taxon>
        <taxon>Saprolegniales</taxon>
        <taxon>Verrucalvaceae</taxon>
        <taxon>Aphanomyces</taxon>
    </lineage>
</organism>